<evidence type="ECO:0000256" key="6">
    <source>
        <dbReference type="ARBA" id="ARBA00022692"/>
    </source>
</evidence>
<dbReference type="PANTHER" id="PTHR19432:SF70">
    <property type="entry name" value="SUCROSE TRANSPORT PROTEIN SUC1-RELATED"/>
    <property type="match status" value="1"/>
</dbReference>
<dbReference type="GO" id="GO:0005985">
    <property type="term" value="P:sucrose metabolic process"/>
    <property type="evidence" value="ECO:0007669"/>
    <property type="project" value="UniProtKB-UniPathway"/>
</dbReference>
<dbReference type="NCBIfam" id="TIGR01301">
    <property type="entry name" value="GPH_sucrose"/>
    <property type="match status" value="1"/>
</dbReference>
<dbReference type="OrthoDB" id="28755at2759"/>
<dbReference type="GO" id="GO:0005773">
    <property type="term" value="C:vacuole"/>
    <property type="evidence" value="ECO:0000318"/>
    <property type="project" value="GO_Central"/>
</dbReference>
<proteinExistence type="inferred from homology"/>
<evidence type="ECO:0000256" key="10">
    <source>
        <dbReference type="ARBA" id="ARBA00044504"/>
    </source>
</evidence>
<dbReference type="AlphaFoldDB" id="A0A022Q6K8"/>
<dbReference type="STRING" id="4155.A0A022Q6K8"/>
<keyword evidence="8 11" id="KW-1133">Transmembrane helix</keyword>
<keyword evidence="7" id="KW-0769">Symport</keyword>
<comment type="similarity">
    <text evidence="3">Belongs to the glycoside-pentoside-hexuronide (GPH) cation symporter transporter (TC 2.A.2.4) family.</text>
</comment>
<evidence type="ECO:0000256" key="8">
    <source>
        <dbReference type="ARBA" id="ARBA00022989"/>
    </source>
</evidence>
<evidence type="ECO:0000256" key="11">
    <source>
        <dbReference type="SAM" id="Phobius"/>
    </source>
</evidence>
<sequence length="453" mass="49390">MVYQETSFQPNPQLPDQTTLKKLILVATIAAGVQFGWALQLSLLTPYTQLLGLSHKWVSFVWLCGPISGLIVQPIVGHHSDRCTSRFGRRRPFIVAGTLLLSIGVLLIGFAADIGRNLGDSLKPGIKHRAATIFILGFWLLDISNNMIQSPCRALLADISGDSDAMVTLGNALFAFFMAVGNVLGYASGALDLHRFFPFTKTNACDTNCANIKTCFLLSVFFTTFTISLVVWYIDEERLDPAYMQYMQDGYNNAGEAAWAQPPQPSFFVQIAVAARSTSRAMWVLYVVTALNWIGFFPFLLYDTDWMGKEVFGGKIEGSAEELGLYHQGVRLGSLGLMMYVLTMGVVSLFLEGLIGLLGGVKRLWSFTNFVLAVCMGFTVAISYVAVSAREAAVVERGTPLVSPSLGVKLSCFALFAILGIPQAVTYCIPFALASIYSKDSGTGQGKHTIILL</sequence>
<comment type="subcellular location">
    <subcellularLocation>
        <location evidence="1">Membrane</location>
        <topology evidence="1">Multi-pass membrane protein</topology>
    </subcellularLocation>
</comment>
<dbReference type="GO" id="GO:0008506">
    <property type="term" value="F:sucrose:proton symporter activity"/>
    <property type="evidence" value="ECO:0000318"/>
    <property type="project" value="GO_Central"/>
</dbReference>
<feature type="transmembrane region" description="Helical" evidence="11">
    <location>
        <begin position="93"/>
        <end position="114"/>
    </location>
</feature>
<evidence type="ECO:0000256" key="1">
    <source>
        <dbReference type="ARBA" id="ARBA00004141"/>
    </source>
</evidence>
<name>A0A022Q6K8_ERYGU</name>
<evidence type="ECO:0000256" key="9">
    <source>
        <dbReference type="ARBA" id="ARBA00023136"/>
    </source>
</evidence>
<reference evidence="12 13" key="1">
    <citation type="journal article" date="2013" name="Proc. Natl. Acad. Sci. U.S.A.">
        <title>Fine-scale variation in meiotic recombination in Mimulus inferred from population shotgun sequencing.</title>
        <authorList>
            <person name="Hellsten U."/>
            <person name="Wright K.M."/>
            <person name="Jenkins J."/>
            <person name="Shu S."/>
            <person name="Yuan Y."/>
            <person name="Wessler S.R."/>
            <person name="Schmutz J."/>
            <person name="Willis J.H."/>
            <person name="Rokhsar D.S."/>
        </authorList>
    </citation>
    <scope>NUCLEOTIDE SEQUENCE [LARGE SCALE GENOMIC DNA]</scope>
    <source>
        <strain evidence="13">cv. DUN x IM62</strain>
    </source>
</reference>
<evidence type="ECO:0000313" key="12">
    <source>
        <dbReference type="EMBL" id="EYU22863.1"/>
    </source>
</evidence>
<evidence type="ECO:0000256" key="3">
    <source>
        <dbReference type="ARBA" id="ARBA00007134"/>
    </source>
</evidence>
<comment type="similarity">
    <text evidence="10">Belongs to the major facilitator superfamily. Phosphate:H(+) symporter (TC 2.A.1.9) family.</text>
</comment>
<evidence type="ECO:0000256" key="7">
    <source>
        <dbReference type="ARBA" id="ARBA00022847"/>
    </source>
</evidence>
<dbReference type="KEGG" id="egt:105974413"/>
<dbReference type="eggNOG" id="KOG0637">
    <property type="taxonomic scope" value="Eukaryota"/>
</dbReference>
<keyword evidence="9 11" id="KW-0472">Membrane</keyword>
<dbReference type="Pfam" id="PF13347">
    <property type="entry name" value="MFS_2"/>
    <property type="match status" value="1"/>
</dbReference>
<organism evidence="12 13">
    <name type="scientific">Erythranthe guttata</name>
    <name type="common">Yellow monkey flower</name>
    <name type="synonym">Mimulus guttatus</name>
    <dbReference type="NCBI Taxonomy" id="4155"/>
    <lineage>
        <taxon>Eukaryota</taxon>
        <taxon>Viridiplantae</taxon>
        <taxon>Streptophyta</taxon>
        <taxon>Embryophyta</taxon>
        <taxon>Tracheophyta</taxon>
        <taxon>Spermatophyta</taxon>
        <taxon>Magnoliopsida</taxon>
        <taxon>eudicotyledons</taxon>
        <taxon>Gunneridae</taxon>
        <taxon>Pentapetalae</taxon>
        <taxon>asterids</taxon>
        <taxon>lamiids</taxon>
        <taxon>Lamiales</taxon>
        <taxon>Phrymaceae</taxon>
        <taxon>Erythranthe</taxon>
    </lineage>
</organism>
<dbReference type="CDD" id="cd17313">
    <property type="entry name" value="MFS_SLC45_SUC"/>
    <property type="match status" value="1"/>
</dbReference>
<feature type="transmembrane region" description="Helical" evidence="11">
    <location>
        <begin position="283"/>
        <end position="302"/>
    </location>
</feature>
<dbReference type="EMBL" id="KI632191">
    <property type="protein sequence ID" value="EYU22863.1"/>
    <property type="molecule type" value="Genomic_DNA"/>
</dbReference>
<feature type="transmembrane region" description="Helical" evidence="11">
    <location>
        <begin position="23"/>
        <end position="43"/>
    </location>
</feature>
<evidence type="ECO:0008006" key="14">
    <source>
        <dbReference type="Google" id="ProtNLM"/>
    </source>
</evidence>
<gene>
    <name evidence="12" type="ORF">MIMGU_mgv1a023262mg</name>
</gene>
<dbReference type="UniPathway" id="UPA00238"/>
<dbReference type="SUPFAM" id="SSF103473">
    <property type="entry name" value="MFS general substrate transporter"/>
    <property type="match status" value="1"/>
</dbReference>
<dbReference type="Proteomes" id="UP000030748">
    <property type="component" value="Unassembled WGS sequence"/>
</dbReference>
<dbReference type="Gene3D" id="1.20.1250.20">
    <property type="entry name" value="MFS general substrate transporter like domains"/>
    <property type="match status" value="1"/>
</dbReference>
<protein>
    <recommendedName>
        <fullName evidence="14">Sucrose transporter</fullName>
    </recommendedName>
</protein>
<feature type="transmembrane region" description="Helical" evidence="11">
    <location>
        <begin position="407"/>
        <end position="429"/>
    </location>
</feature>
<feature type="transmembrane region" description="Helical" evidence="11">
    <location>
        <begin position="126"/>
        <end position="144"/>
    </location>
</feature>
<feature type="transmembrane region" description="Helical" evidence="11">
    <location>
        <begin position="370"/>
        <end position="387"/>
    </location>
</feature>
<feature type="transmembrane region" description="Helical" evidence="11">
    <location>
        <begin position="165"/>
        <end position="187"/>
    </location>
</feature>
<dbReference type="PhylomeDB" id="A0A022Q6K8"/>
<keyword evidence="6 11" id="KW-0812">Transmembrane</keyword>
<dbReference type="PANTHER" id="PTHR19432">
    <property type="entry name" value="SUGAR TRANSPORTER"/>
    <property type="match status" value="1"/>
</dbReference>
<evidence type="ECO:0000256" key="2">
    <source>
        <dbReference type="ARBA" id="ARBA00004914"/>
    </source>
</evidence>
<evidence type="ECO:0000256" key="5">
    <source>
        <dbReference type="ARBA" id="ARBA00022597"/>
    </source>
</evidence>
<keyword evidence="13" id="KW-1185">Reference proteome</keyword>
<evidence type="ECO:0000256" key="4">
    <source>
        <dbReference type="ARBA" id="ARBA00022448"/>
    </source>
</evidence>
<keyword evidence="5" id="KW-0762">Sugar transport</keyword>
<dbReference type="GO" id="GO:0005886">
    <property type="term" value="C:plasma membrane"/>
    <property type="evidence" value="ECO:0000318"/>
    <property type="project" value="GO_Central"/>
</dbReference>
<feature type="transmembrane region" description="Helical" evidence="11">
    <location>
        <begin position="55"/>
        <end position="72"/>
    </location>
</feature>
<feature type="transmembrane region" description="Helical" evidence="11">
    <location>
        <begin position="337"/>
        <end position="358"/>
    </location>
</feature>
<keyword evidence="4" id="KW-0813">Transport</keyword>
<dbReference type="OMA" id="TNCANIK"/>
<comment type="pathway">
    <text evidence="2">Glycan biosynthesis; sucrose metabolism.</text>
</comment>
<evidence type="ECO:0000313" key="13">
    <source>
        <dbReference type="Proteomes" id="UP000030748"/>
    </source>
</evidence>
<dbReference type="InterPro" id="IPR005989">
    <property type="entry name" value="Suc_symporter_pln"/>
</dbReference>
<dbReference type="InterPro" id="IPR036259">
    <property type="entry name" value="MFS_trans_sf"/>
</dbReference>
<feature type="transmembrane region" description="Helical" evidence="11">
    <location>
        <begin position="216"/>
        <end position="234"/>
    </location>
</feature>
<accession>A0A022Q6K8</accession>